<dbReference type="InterPro" id="IPR042099">
    <property type="entry name" value="ANL_N_sf"/>
</dbReference>
<name>A0ABZ1I5C2_9PSEU</name>
<organism evidence="5 6">
    <name type="scientific">Amycolatopsis rhabdoformis</name>
    <dbReference type="NCBI Taxonomy" id="1448059"/>
    <lineage>
        <taxon>Bacteria</taxon>
        <taxon>Bacillati</taxon>
        <taxon>Actinomycetota</taxon>
        <taxon>Actinomycetes</taxon>
        <taxon>Pseudonocardiales</taxon>
        <taxon>Pseudonocardiaceae</taxon>
        <taxon>Amycolatopsis</taxon>
    </lineage>
</organism>
<accession>A0ABZ1I5C2</accession>
<dbReference type="Pfam" id="PF00501">
    <property type="entry name" value="AMP-binding"/>
    <property type="match status" value="1"/>
</dbReference>
<dbReference type="InterPro" id="IPR000873">
    <property type="entry name" value="AMP-dep_synth/lig_dom"/>
</dbReference>
<dbReference type="Gene3D" id="3.30.300.30">
    <property type="match status" value="1"/>
</dbReference>
<keyword evidence="6" id="KW-1185">Reference proteome</keyword>
<sequence length="563" mass="59047">MAITASTPPPGLPASLDYPEVPVGSILAGAATRFGDRTAFAMGDDSLTYTETYAGACKFANALLARGIGHGDVVAIHLPNCLAYPIAYYGTLLAGATFSPTNPLLPPDDLAFQLTDCEAAAVVTFGPVAGTVAAVADRIPARLTIVVAPTAPTAPSTPTTTAGGTDVVEFKQFFAEAPATRPEVAIDVHHDLAHLAYTGGTTGRSKGVELTHANIVANTLQSACWSSGSVPVLDPHGDVILDQIGSEEEWPGRLGTGVAINLTPWFHAMGVIAGLNALLLSGNRTVLHARFDPAAYVADAERLRVTSLGGAPALFAALLATPAFHTADLSSVRSIGSGAAPMNHEMIRALHERFPGVVIAEGYGLTEMTMGAVISPSYRSGVRKVGSVGGPIFDTEVKIVGLDETPLPAGAEGEVCLRGPQMMRGYRNRPDETAAALVEGWLHTGDIGVLDDDGYLSIVDRKKDMLLYKGYNVFPRELEELLIALPGVAAAAVVGRPQVEVGELPVAFVVRQPDADLDAAGLIAAVNEKVVPYKRIRELYFVDEIPVSAAGKVLKRELRKQLP</sequence>
<evidence type="ECO:0000256" key="1">
    <source>
        <dbReference type="ARBA" id="ARBA00006432"/>
    </source>
</evidence>
<feature type="domain" description="AMP-dependent synthetase/ligase" evidence="3">
    <location>
        <begin position="30"/>
        <end position="426"/>
    </location>
</feature>
<keyword evidence="2" id="KW-0436">Ligase</keyword>
<comment type="similarity">
    <text evidence="1">Belongs to the ATP-dependent AMP-binding enzyme family.</text>
</comment>
<gene>
    <name evidence="5" type="ORF">VSH64_42510</name>
</gene>
<dbReference type="InterPro" id="IPR025110">
    <property type="entry name" value="AMP-bd_C"/>
</dbReference>
<dbReference type="Proteomes" id="UP001330812">
    <property type="component" value="Chromosome"/>
</dbReference>
<dbReference type="InterPro" id="IPR020845">
    <property type="entry name" value="AMP-binding_CS"/>
</dbReference>
<reference evidence="5 6" key="1">
    <citation type="journal article" date="2015" name="Int. J. Syst. Evol. Microbiol.">
        <title>Amycolatopsis rhabdoformis sp. nov., an actinomycete isolated from a tropical forest soil.</title>
        <authorList>
            <person name="Souza W.R."/>
            <person name="Silva R.E."/>
            <person name="Goodfellow M."/>
            <person name="Busarakam K."/>
            <person name="Figueiro F.S."/>
            <person name="Ferreira D."/>
            <person name="Rodrigues-Filho E."/>
            <person name="Moraes L.A.B."/>
            <person name="Zucchi T.D."/>
        </authorList>
    </citation>
    <scope>NUCLEOTIDE SEQUENCE [LARGE SCALE GENOMIC DNA]</scope>
    <source>
        <strain evidence="5 6">NCIMB 14900</strain>
    </source>
</reference>
<evidence type="ECO:0000259" key="4">
    <source>
        <dbReference type="Pfam" id="PF13193"/>
    </source>
</evidence>
<dbReference type="SUPFAM" id="SSF56801">
    <property type="entry name" value="Acetyl-CoA synthetase-like"/>
    <property type="match status" value="1"/>
</dbReference>
<evidence type="ECO:0000313" key="5">
    <source>
        <dbReference type="EMBL" id="WSE29409.1"/>
    </source>
</evidence>
<dbReference type="EMBL" id="CP142149">
    <property type="protein sequence ID" value="WSE29409.1"/>
    <property type="molecule type" value="Genomic_DNA"/>
</dbReference>
<dbReference type="Gene3D" id="3.40.50.12780">
    <property type="entry name" value="N-terminal domain of ligase-like"/>
    <property type="match status" value="1"/>
</dbReference>
<dbReference type="PROSITE" id="PS00455">
    <property type="entry name" value="AMP_BINDING"/>
    <property type="match status" value="1"/>
</dbReference>
<dbReference type="PANTHER" id="PTHR24096">
    <property type="entry name" value="LONG-CHAIN-FATTY-ACID--COA LIGASE"/>
    <property type="match status" value="1"/>
</dbReference>
<evidence type="ECO:0000256" key="2">
    <source>
        <dbReference type="ARBA" id="ARBA00022598"/>
    </source>
</evidence>
<evidence type="ECO:0000313" key="6">
    <source>
        <dbReference type="Proteomes" id="UP001330812"/>
    </source>
</evidence>
<dbReference type="PANTHER" id="PTHR24096:SF149">
    <property type="entry name" value="AMP-BINDING DOMAIN-CONTAINING PROTEIN-RELATED"/>
    <property type="match status" value="1"/>
</dbReference>
<dbReference type="Pfam" id="PF13193">
    <property type="entry name" value="AMP-binding_C"/>
    <property type="match status" value="1"/>
</dbReference>
<proteinExistence type="inferred from homology"/>
<protein>
    <submittedName>
        <fullName evidence="5">AMP-binding protein</fullName>
    </submittedName>
</protein>
<dbReference type="InterPro" id="IPR045851">
    <property type="entry name" value="AMP-bd_C_sf"/>
</dbReference>
<feature type="domain" description="AMP-binding enzyme C-terminal" evidence="4">
    <location>
        <begin position="477"/>
        <end position="552"/>
    </location>
</feature>
<dbReference type="RefSeq" id="WP_326568372.1">
    <property type="nucleotide sequence ID" value="NZ_CP142149.1"/>
</dbReference>
<evidence type="ECO:0000259" key="3">
    <source>
        <dbReference type="Pfam" id="PF00501"/>
    </source>
</evidence>